<proteinExistence type="inferred from homology"/>
<evidence type="ECO:0000256" key="10">
    <source>
        <dbReference type="SAM" id="MobiDB-lite"/>
    </source>
</evidence>
<dbReference type="GO" id="GO:0035101">
    <property type="term" value="C:FACT complex"/>
    <property type="evidence" value="ECO:0007669"/>
    <property type="project" value="TreeGrafter"/>
</dbReference>
<keyword evidence="7 9" id="KW-0234">DNA repair</keyword>
<dbReference type="RefSeq" id="XP_013236890.1">
    <property type="nucleotide sequence ID" value="XM_013381436.1"/>
</dbReference>
<dbReference type="OrthoDB" id="2193092at2759"/>
<evidence type="ECO:0000256" key="4">
    <source>
        <dbReference type="ARBA" id="ARBA00022763"/>
    </source>
</evidence>
<feature type="compositionally biased region" description="Acidic residues" evidence="10">
    <location>
        <begin position="470"/>
        <end position="483"/>
    </location>
</feature>
<feature type="region of interest" description="Disordered" evidence="10">
    <location>
        <begin position="185"/>
        <end position="205"/>
    </location>
</feature>
<dbReference type="InterPro" id="IPR038167">
    <property type="entry name" value="SSRP1_sf"/>
</dbReference>
<evidence type="ECO:0000256" key="9">
    <source>
        <dbReference type="RuleBase" id="RU364013"/>
    </source>
</evidence>
<protein>
    <recommendedName>
        <fullName evidence="9">FACT complex subunit POB3</fullName>
    </recommendedName>
</protein>
<dbReference type="SMART" id="SM01287">
    <property type="entry name" value="Rtt106"/>
    <property type="match status" value="1"/>
</dbReference>
<dbReference type="PANTHER" id="PTHR45849:SF1">
    <property type="entry name" value="FACT COMPLEX SUBUNIT SSRP1"/>
    <property type="match status" value="1"/>
</dbReference>
<name>A0A098VN45_9MICR</name>
<dbReference type="InterPro" id="IPR048993">
    <property type="entry name" value="SSRP1-like_PH1"/>
</dbReference>
<keyword evidence="2 9" id="KW-0158">Chromosome</keyword>
<dbReference type="Pfam" id="PF03531">
    <property type="entry name" value="SSrecog"/>
    <property type="match status" value="1"/>
</dbReference>
<dbReference type="PANTHER" id="PTHR45849">
    <property type="entry name" value="FACT COMPLEX SUBUNIT SSRP1"/>
    <property type="match status" value="1"/>
</dbReference>
<keyword evidence="13" id="KW-1185">Reference proteome</keyword>
<dbReference type="Pfam" id="PF08512">
    <property type="entry name" value="Rttp106-like_middle"/>
    <property type="match status" value="1"/>
</dbReference>
<accession>A0A098VN45</accession>
<evidence type="ECO:0000259" key="11">
    <source>
        <dbReference type="SMART" id="SM01287"/>
    </source>
</evidence>
<dbReference type="Gene3D" id="2.30.29.150">
    <property type="match status" value="1"/>
</dbReference>
<feature type="domain" description="Histone chaperone RTT106/FACT complex subunit SPT16-like middle" evidence="11">
    <location>
        <begin position="366"/>
        <end position="440"/>
    </location>
</feature>
<dbReference type="Pfam" id="PF17292">
    <property type="entry name" value="POB3_N"/>
    <property type="match status" value="1"/>
</dbReference>
<dbReference type="GO" id="GO:0042393">
    <property type="term" value="F:histone binding"/>
    <property type="evidence" value="ECO:0007669"/>
    <property type="project" value="TreeGrafter"/>
</dbReference>
<comment type="caution">
    <text evidence="12">The sequence shown here is derived from an EMBL/GenBank/DDBJ whole genome shotgun (WGS) entry which is preliminary data.</text>
</comment>
<dbReference type="Proteomes" id="UP000029725">
    <property type="component" value="Unassembled WGS sequence"/>
</dbReference>
<organism evidence="12 13">
    <name type="scientific">Mitosporidium daphniae</name>
    <dbReference type="NCBI Taxonomy" id="1485682"/>
    <lineage>
        <taxon>Eukaryota</taxon>
        <taxon>Fungi</taxon>
        <taxon>Fungi incertae sedis</taxon>
        <taxon>Microsporidia</taxon>
        <taxon>Mitosporidium</taxon>
    </lineage>
</organism>
<keyword evidence="3 9" id="KW-0235">DNA replication</keyword>
<dbReference type="GO" id="GO:0006281">
    <property type="term" value="P:DNA repair"/>
    <property type="evidence" value="ECO:0007669"/>
    <property type="project" value="UniProtKB-KW"/>
</dbReference>
<dbReference type="Gene3D" id="2.30.29.30">
    <property type="entry name" value="Pleckstrin-homology domain (PH domain)/Phosphotyrosine-binding domain (PTB)"/>
    <property type="match status" value="2"/>
</dbReference>
<reference evidence="12 13" key="1">
    <citation type="submission" date="2014-04" db="EMBL/GenBank/DDBJ databases">
        <title>A new species of microsporidia sheds light on the evolution of extreme parasitism.</title>
        <authorList>
            <person name="Haag K.L."/>
            <person name="James T.Y."/>
            <person name="Larsson R."/>
            <person name="Schaer T.M."/>
            <person name="Refardt D."/>
            <person name="Pombert J.-F."/>
            <person name="Ebert D."/>
        </authorList>
    </citation>
    <scope>NUCLEOTIDE SEQUENCE [LARGE SCALE GENOMIC DNA]</scope>
    <source>
        <strain evidence="12 13">UGP3</strain>
        <tissue evidence="12">Spores</tissue>
    </source>
</reference>
<sequence length="513" mass="56723">MNMQVRAADSCGKGHKNPGKIKFISNGLGWKETITGVVITIKSEDILSMAWSRVSRDYQLQIVLKEASSGSSNTSSYSFDGFPKEAHDQIRDFIRQNYSGMYLDQKEYSLKGSNWGKLSFNDQKVTFSDTSLPSNESTILSLSISDISNVALTAKNEISIETALDPSSKRTDALVDIRFFVPGEADGEIGGEDEEGEFSPSPDSANGLVQSIKSALEATGSDVASSEIVASFRDLPFIVPRGRYEMDLYISALRLRGKSYDYKIPYANIVRLFLLPRPDDSHVLMVLALEPPIRQGQTRYPFLIVQFAKEMDTEVDIALGEQARIPLGLEASYEGPQYEVVSKLLKSISMKKLIVPGASFQSPQGFCAVKCTVKANEGHLYFLEKCFLFVPKPAIILQHDKISSVTFSRQIPQAHLELLMEEFGAFEKFLRDKGIRYQNDLPEQRKIAYKGGSDSGSDDDAVIPVRSDIEDGEDSSTDEDYQEGDSGAEYSSSASDDDSESNGNESAEDMDEE</sequence>
<dbReference type="GO" id="GO:0006260">
    <property type="term" value="P:DNA replication"/>
    <property type="evidence" value="ECO:0007669"/>
    <property type="project" value="UniProtKB-KW"/>
</dbReference>
<evidence type="ECO:0000256" key="2">
    <source>
        <dbReference type="ARBA" id="ARBA00022454"/>
    </source>
</evidence>
<evidence type="ECO:0000256" key="6">
    <source>
        <dbReference type="ARBA" id="ARBA00023163"/>
    </source>
</evidence>
<dbReference type="InterPro" id="IPR011993">
    <property type="entry name" value="PH-like_dom_sf"/>
</dbReference>
<dbReference type="FunFam" id="2.30.29.150:FF:000001">
    <property type="entry name" value="Fact complex subunit ssrp1"/>
    <property type="match status" value="1"/>
</dbReference>
<dbReference type="InterPro" id="IPR024954">
    <property type="entry name" value="SSRP1_DD"/>
</dbReference>
<keyword evidence="5 9" id="KW-0805">Transcription regulation</keyword>
<dbReference type="InterPro" id="IPR013719">
    <property type="entry name" value="RTT106/SPT16-like_middle_dom"/>
</dbReference>
<dbReference type="HOGENOM" id="CLU_017374_3_0_1"/>
<evidence type="ECO:0000313" key="12">
    <source>
        <dbReference type="EMBL" id="KGG50463.1"/>
    </source>
</evidence>
<dbReference type="GO" id="GO:0031491">
    <property type="term" value="F:nucleosome binding"/>
    <property type="evidence" value="ECO:0007669"/>
    <property type="project" value="TreeGrafter"/>
</dbReference>
<gene>
    <name evidence="12" type="ORF">DI09_6p470</name>
</gene>
<feature type="compositionally biased region" description="Acidic residues" evidence="10">
    <location>
        <begin position="495"/>
        <end position="513"/>
    </location>
</feature>
<evidence type="ECO:0000256" key="5">
    <source>
        <dbReference type="ARBA" id="ARBA00023015"/>
    </source>
</evidence>
<comment type="subcellular location">
    <subcellularLocation>
        <location evidence="9">Nucleus</location>
    </subcellularLocation>
    <subcellularLocation>
        <location evidence="9">Chromosome</location>
    </subcellularLocation>
</comment>
<dbReference type="EMBL" id="JMKJ01000579">
    <property type="protein sequence ID" value="KGG50463.1"/>
    <property type="molecule type" value="Genomic_DNA"/>
</dbReference>
<evidence type="ECO:0000256" key="7">
    <source>
        <dbReference type="ARBA" id="ARBA00023204"/>
    </source>
</evidence>
<evidence type="ECO:0000256" key="8">
    <source>
        <dbReference type="ARBA" id="ARBA00023242"/>
    </source>
</evidence>
<evidence type="ECO:0000256" key="3">
    <source>
        <dbReference type="ARBA" id="ARBA00022705"/>
    </source>
</evidence>
<dbReference type="AlphaFoldDB" id="A0A098VN45"/>
<comment type="function">
    <text evidence="9">Component of the FACT complex, a general chromatin factor that acts to reorganize nucleosomes. The FACT complex is involved in multiple processes that require DNA as a template such as mRNA elongation, DNA replication and DNA repair. During transcription elongation the FACT complex acts as a histone chaperone that both destabilizes and restores nucleosomal structure. It facilitates the passage of RNA polymerase II and transcription by promoting the dissociation of one histone H2A-H2B dimer from the nucleosome, then subsequently promotes the reestablishment of the nucleosome following the passage of RNA polymerase II.</text>
</comment>
<keyword evidence="8 9" id="KW-0539">Nucleus</keyword>
<dbReference type="InterPro" id="IPR050454">
    <property type="entry name" value="RTT106/SSRP1_HistChap/FACT"/>
</dbReference>
<evidence type="ECO:0000256" key="1">
    <source>
        <dbReference type="ARBA" id="ARBA00010060"/>
    </source>
</evidence>
<dbReference type="GO" id="GO:0003677">
    <property type="term" value="F:DNA binding"/>
    <property type="evidence" value="ECO:0007669"/>
    <property type="project" value="InterPro"/>
</dbReference>
<dbReference type="VEuPathDB" id="MicrosporidiaDB:DI09_6p470"/>
<dbReference type="InterPro" id="IPR035417">
    <property type="entry name" value="SSRP1/POB3_N"/>
</dbReference>
<keyword evidence="4 9" id="KW-0227">DNA damage</keyword>
<evidence type="ECO:0000313" key="13">
    <source>
        <dbReference type="Proteomes" id="UP000029725"/>
    </source>
</evidence>
<dbReference type="Pfam" id="PF21103">
    <property type="entry name" value="PH1_SSRP1-like"/>
    <property type="match status" value="1"/>
</dbReference>
<feature type="compositionally biased region" description="Low complexity" evidence="10">
    <location>
        <begin position="484"/>
        <end position="494"/>
    </location>
</feature>
<dbReference type="SUPFAM" id="SSF50729">
    <property type="entry name" value="PH domain-like"/>
    <property type="match status" value="1"/>
</dbReference>
<feature type="region of interest" description="Disordered" evidence="10">
    <location>
        <begin position="448"/>
        <end position="513"/>
    </location>
</feature>
<dbReference type="InterPro" id="IPR000969">
    <property type="entry name" value="SSRP1/POB3"/>
</dbReference>
<dbReference type="Gene3D" id="2.30.29.220">
    <property type="entry name" value="Structure-specific recognition protein (SSRP1)"/>
    <property type="match status" value="1"/>
</dbReference>
<keyword evidence="6 9" id="KW-0804">Transcription</keyword>
<dbReference type="GeneID" id="25260679"/>
<comment type="similarity">
    <text evidence="1 9">Belongs to the SSRP1 family.</text>
</comment>
<dbReference type="PRINTS" id="PR00887">
    <property type="entry name" value="SSRCOGNITION"/>
</dbReference>
<feature type="compositionally biased region" description="Acidic residues" evidence="10">
    <location>
        <begin position="185"/>
        <end position="197"/>
    </location>
</feature>
<dbReference type="CDD" id="cd13230">
    <property type="entry name" value="PH1_SSRP1-like"/>
    <property type="match status" value="1"/>
</dbReference>